<evidence type="ECO:0000313" key="1">
    <source>
        <dbReference type="EMBL" id="OGY10866.1"/>
    </source>
</evidence>
<dbReference type="STRING" id="1797516.A3D26_04790"/>
<dbReference type="AlphaFoldDB" id="A0A1G1V651"/>
<dbReference type="GO" id="GO:0006231">
    <property type="term" value="P:dTMP biosynthetic process"/>
    <property type="evidence" value="ECO:0007669"/>
    <property type="project" value="InterPro"/>
</dbReference>
<dbReference type="CDD" id="cd20175">
    <property type="entry name" value="ThyX"/>
    <property type="match status" value="1"/>
</dbReference>
<name>A0A1G1V651_9BACT</name>
<dbReference type="PANTHER" id="PTHR34934:SF1">
    <property type="entry name" value="FLAVIN-DEPENDENT THYMIDYLATE SYNTHASE"/>
    <property type="match status" value="1"/>
</dbReference>
<dbReference type="Pfam" id="PF02511">
    <property type="entry name" value="Thy1"/>
    <property type="match status" value="2"/>
</dbReference>
<evidence type="ECO:0000313" key="2">
    <source>
        <dbReference type="Proteomes" id="UP000178319"/>
    </source>
</evidence>
<accession>A0A1G1V651</accession>
<dbReference type="PANTHER" id="PTHR34934">
    <property type="entry name" value="FLAVIN-DEPENDENT THYMIDYLATE SYNTHASE"/>
    <property type="match status" value="1"/>
</dbReference>
<dbReference type="GO" id="GO:0050660">
    <property type="term" value="F:flavin adenine dinucleotide binding"/>
    <property type="evidence" value="ECO:0007669"/>
    <property type="project" value="InterPro"/>
</dbReference>
<dbReference type="InterPro" id="IPR003669">
    <property type="entry name" value="Thymidylate_synthase_ThyX"/>
</dbReference>
<proteinExistence type="predicted"/>
<protein>
    <recommendedName>
        <fullName evidence="3">Thymidylate synthase</fullName>
    </recommendedName>
</protein>
<dbReference type="Proteomes" id="UP000178319">
    <property type="component" value="Unassembled WGS sequence"/>
</dbReference>
<gene>
    <name evidence="1" type="ORF">A3D26_04790</name>
</gene>
<sequence>MAGQESGQFRGAVGQEVREALIAPETSVLVSPMGFLPEYKRRLLDSAEAHRLQLATVSEVGRGLREAVSAFSDGRMDLDTFLRAAGTLDEFVSDGEKAHEEEVEFIKHALRTGEELAVILARVSRSPVSFDENARAVTEEGAAKFHQKWVVSVEGYGHASVAEHAIIHLGVWGIPSLDGDWITDNRLASYTEFSARFGGRQGLDYFTPESVARDPVLAARWHEVHRRLFELNDILLVSGMEYVQTDEALEKWPTRRVDSESRVRKLVSDQFKDLMPASRLTSIGLTMNAREAENIIRKFLSAPYPSVRALGALIKEQALRVAPTLVKYADRNDYMVAAREGVGKLASEGRFRSEYSAFSPEREMVDLIGYDPQADEKFLAGAMYSDSSTGSYRQLLGSVGRMNEGQRRDAILKLLGGLKSHDVPIRALEMVSPYQVEYPKMRYGPWRDYKRHRLQFYDAKDLDVRYGYAIPPLAYEMDQSADSRFHGTVEAIRRVMGDVEELFNRVSQVDPYAAQYAVTRLHYRPAIASLNLREAFHMVDLRSGGTAIWSIRQFMWPFLDEMKRVHPLIHDHLRTKMRLRPRPNRDFPWTF</sequence>
<comment type="caution">
    <text evidence="1">The sequence shown here is derived from an EMBL/GenBank/DDBJ whole genome shotgun (WGS) entry which is preliminary data.</text>
</comment>
<dbReference type="SUPFAM" id="SSF69796">
    <property type="entry name" value="Thymidylate synthase-complementing protein Thy1"/>
    <property type="match status" value="2"/>
</dbReference>
<organism evidence="1 2">
    <name type="scientific">Candidatus Blackburnbacteria bacterium RIFCSPHIGHO2_02_FULL_44_20</name>
    <dbReference type="NCBI Taxonomy" id="1797516"/>
    <lineage>
        <taxon>Bacteria</taxon>
        <taxon>Candidatus Blackburniibacteriota</taxon>
    </lineage>
</organism>
<dbReference type="InterPro" id="IPR036098">
    <property type="entry name" value="Thymidylate_synthase_ThyX_sf"/>
</dbReference>
<dbReference type="GO" id="GO:0070402">
    <property type="term" value="F:NADPH binding"/>
    <property type="evidence" value="ECO:0007669"/>
    <property type="project" value="TreeGrafter"/>
</dbReference>
<dbReference type="Gene3D" id="3.30.1360.170">
    <property type="match status" value="2"/>
</dbReference>
<dbReference type="GO" id="GO:0050797">
    <property type="term" value="F:thymidylate synthase (FAD) activity"/>
    <property type="evidence" value="ECO:0007669"/>
    <property type="project" value="InterPro"/>
</dbReference>
<dbReference type="EMBL" id="MHBZ01000028">
    <property type="protein sequence ID" value="OGY10866.1"/>
    <property type="molecule type" value="Genomic_DNA"/>
</dbReference>
<dbReference type="PROSITE" id="PS51331">
    <property type="entry name" value="THYX"/>
    <property type="match status" value="2"/>
</dbReference>
<dbReference type="GO" id="GO:0004799">
    <property type="term" value="F:thymidylate synthase activity"/>
    <property type="evidence" value="ECO:0007669"/>
    <property type="project" value="TreeGrafter"/>
</dbReference>
<evidence type="ECO:0008006" key="3">
    <source>
        <dbReference type="Google" id="ProtNLM"/>
    </source>
</evidence>
<reference evidence="1 2" key="1">
    <citation type="journal article" date="2016" name="Nat. Commun.">
        <title>Thousands of microbial genomes shed light on interconnected biogeochemical processes in an aquifer system.</title>
        <authorList>
            <person name="Anantharaman K."/>
            <person name="Brown C.T."/>
            <person name="Hug L.A."/>
            <person name="Sharon I."/>
            <person name="Castelle C.J."/>
            <person name="Probst A.J."/>
            <person name="Thomas B.C."/>
            <person name="Singh A."/>
            <person name="Wilkins M.J."/>
            <person name="Karaoz U."/>
            <person name="Brodie E.L."/>
            <person name="Williams K.H."/>
            <person name="Hubbard S.S."/>
            <person name="Banfield J.F."/>
        </authorList>
    </citation>
    <scope>NUCLEOTIDE SEQUENCE [LARGE SCALE GENOMIC DNA]</scope>
</reference>